<protein>
    <submittedName>
        <fullName evidence="2">Uncharacterized protein</fullName>
    </submittedName>
</protein>
<accession>A0AAV5IP96</accession>
<proteinExistence type="predicted"/>
<reference evidence="2 3" key="1">
    <citation type="journal article" date="2021" name="Commun. Biol.">
        <title>The genome of Shorea leprosula (Dipterocarpaceae) highlights the ecological relevance of drought in aseasonal tropical rainforests.</title>
        <authorList>
            <person name="Ng K.K.S."/>
            <person name="Kobayashi M.J."/>
            <person name="Fawcett J.A."/>
            <person name="Hatakeyama M."/>
            <person name="Paape T."/>
            <person name="Ng C.H."/>
            <person name="Ang C.C."/>
            <person name="Tnah L.H."/>
            <person name="Lee C.T."/>
            <person name="Nishiyama T."/>
            <person name="Sese J."/>
            <person name="O'Brien M.J."/>
            <person name="Copetti D."/>
            <person name="Mohd Noor M.I."/>
            <person name="Ong R.C."/>
            <person name="Putra M."/>
            <person name="Sireger I.Z."/>
            <person name="Indrioko S."/>
            <person name="Kosugi Y."/>
            <person name="Izuno A."/>
            <person name="Isagi Y."/>
            <person name="Lee S.L."/>
            <person name="Shimizu K.K."/>
        </authorList>
    </citation>
    <scope>NUCLEOTIDE SEQUENCE [LARGE SCALE GENOMIC DNA]</scope>
    <source>
        <strain evidence="2">214</strain>
    </source>
</reference>
<name>A0AAV5IP96_9ROSI</name>
<dbReference type="AlphaFoldDB" id="A0AAV5IP96"/>
<evidence type="ECO:0000256" key="1">
    <source>
        <dbReference type="SAM" id="Phobius"/>
    </source>
</evidence>
<evidence type="ECO:0000313" key="2">
    <source>
        <dbReference type="EMBL" id="GKV02215.1"/>
    </source>
</evidence>
<keyword evidence="1" id="KW-0812">Transmembrane</keyword>
<keyword evidence="1" id="KW-1133">Transmembrane helix</keyword>
<evidence type="ECO:0000313" key="3">
    <source>
        <dbReference type="Proteomes" id="UP001054252"/>
    </source>
</evidence>
<gene>
    <name evidence="2" type="ORF">SLEP1_g14674</name>
</gene>
<organism evidence="2 3">
    <name type="scientific">Rubroshorea leprosula</name>
    <dbReference type="NCBI Taxonomy" id="152421"/>
    <lineage>
        <taxon>Eukaryota</taxon>
        <taxon>Viridiplantae</taxon>
        <taxon>Streptophyta</taxon>
        <taxon>Embryophyta</taxon>
        <taxon>Tracheophyta</taxon>
        <taxon>Spermatophyta</taxon>
        <taxon>Magnoliopsida</taxon>
        <taxon>eudicotyledons</taxon>
        <taxon>Gunneridae</taxon>
        <taxon>Pentapetalae</taxon>
        <taxon>rosids</taxon>
        <taxon>malvids</taxon>
        <taxon>Malvales</taxon>
        <taxon>Dipterocarpaceae</taxon>
        <taxon>Rubroshorea</taxon>
    </lineage>
</organism>
<keyword evidence="3" id="KW-1185">Reference proteome</keyword>
<dbReference type="EMBL" id="BPVZ01000018">
    <property type="protein sequence ID" value="GKV02215.1"/>
    <property type="molecule type" value="Genomic_DNA"/>
</dbReference>
<feature type="transmembrane region" description="Helical" evidence="1">
    <location>
        <begin position="20"/>
        <end position="39"/>
    </location>
</feature>
<keyword evidence="1" id="KW-0472">Membrane</keyword>
<dbReference type="Proteomes" id="UP001054252">
    <property type="component" value="Unassembled WGS sequence"/>
</dbReference>
<comment type="caution">
    <text evidence="2">The sequence shown here is derived from an EMBL/GenBank/DDBJ whole genome shotgun (WGS) entry which is preliminary data.</text>
</comment>
<sequence>MHTGFVFNVDAKEPSLAMNPDFICLHIIGLVYWNVALIANKNNRTSANPLINLAKLFEILAQSRGTT</sequence>